<reference evidence="11" key="1">
    <citation type="submission" date="2017-08" db="EMBL/GenBank/DDBJ databases">
        <authorList>
            <person name="Huang Z."/>
        </authorList>
    </citation>
    <scope>NUCLEOTIDE SEQUENCE [LARGE SCALE GENOMIC DNA]</scope>
    <source>
        <strain evidence="11">SA5d-4</strain>
    </source>
</reference>
<dbReference type="Pfam" id="PF02789">
    <property type="entry name" value="Peptidase_M17_N"/>
    <property type="match status" value="1"/>
</dbReference>
<evidence type="ECO:0000256" key="2">
    <source>
        <dbReference type="ARBA" id="ARBA00000967"/>
    </source>
</evidence>
<keyword evidence="8" id="KW-0963">Cytoplasm</keyword>
<keyword evidence="11" id="KW-1185">Reference proteome</keyword>
<feature type="binding site" evidence="8">
    <location>
        <position position="287"/>
    </location>
    <ligand>
        <name>Mn(2+)</name>
        <dbReference type="ChEBI" id="CHEBI:29035"/>
        <label>2</label>
    </ligand>
</feature>
<evidence type="ECO:0000256" key="1">
    <source>
        <dbReference type="ARBA" id="ARBA00000135"/>
    </source>
</evidence>
<comment type="caution">
    <text evidence="10">The sequence shown here is derived from an EMBL/GenBank/DDBJ whole genome shotgun (WGS) entry which is preliminary data.</text>
</comment>
<comment type="catalytic activity">
    <reaction evidence="1 8">
        <text>Release of an N-terminal amino acid, Xaa-|-Yaa-, in which Xaa is preferably Leu, but may be other amino acids including Pro although not Arg or Lys, and Yaa may be Pro. Amino acid amides and methyl esters are also readily hydrolyzed, but rates on arylamides are exceedingly low.</text>
        <dbReference type="EC" id="3.4.11.1"/>
    </reaction>
</comment>
<comment type="catalytic activity">
    <reaction evidence="2 8">
        <text>Release of an N-terminal amino acid, preferentially leucine, but not glutamic or aspartic acids.</text>
        <dbReference type="EC" id="3.4.11.10"/>
    </reaction>
</comment>
<keyword evidence="6 8" id="KW-0378">Hydrolase</keyword>
<keyword evidence="4 8" id="KW-0031">Aminopeptidase</keyword>
<accession>A0A263BQV2</accession>
<dbReference type="CDD" id="cd00433">
    <property type="entry name" value="Peptidase_M17"/>
    <property type="match status" value="1"/>
</dbReference>
<comment type="cofactor">
    <cofactor evidence="8">
        <name>Mn(2+)</name>
        <dbReference type="ChEBI" id="CHEBI:29035"/>
    </cofactor>
    <text evidence="8">Binds 2 manganese ions per subunit.</text>
</comment>
<evidence type="ECO:0000313" key="11">
    <source>
        <dbReference type="Proteomes" id="UP000217083"/>
    </source>
</evidence>
<gene>
    <name evidence="8" type="primary">pepA</name>
    <name evidence="10" type="ORF">CIB95_15765</name>
</gene>
<feature type="binding site" evidence="8">
    <location>
        <position position="348"/>
    </location>
    <ligand>
        <name>Mn(2+)</name>
        <dbReference type="ChEBI" id="CHEBI:29035"/>
        <label>1</label>
    </ligand>
</feature>
<dbReference type="InterPro" id="IPR000819">
    <property type="entry name" value="Peptidase_M17_C"/>
</dbReference>
<dbReference type="InterPro" id="IPR008283">
    <property type="entry name" value="Peptidase_M17_N"/>
</dbReference>
<evidence type="ECO:0000256" key="6">
    <source>
        <dbReference type="ARBA" id="ARBA00022801"/>
    </source>
</evidence>
<dbReference type="InterPro" id="IPR023042">
    <property type="entry name" value="Peptidase_M17_leu_NH2_pept"/>
</dbReference>
<dbReference type="EC" id="3.4.11.1" evidence="8"/>
<evidence type="ECO:0000256" key="7">
    <source>
        <dbReference type="ARBA" id="ARBA00049972"/>
    </source>
</evidence>
<dbReference type="Gene3D" id="3.40.630.10">
    <property type="entry name" value="Zn peptidases"/>
    <property type="match status" value="1"/>
</dbReference>
<keyword evidence="5 8" id="KW-0645">Protease</keyword>
<evidence type="ECO:0000313" key="10">
    <source>
        <dbReference type="EMBL" id="OZM55757.1"/>
    </source>
</evidence>
<comment type="function">
    <text evidence="7 8">Presumably involved in the processing and regular turnover of intracellular proteins. Catalyzes the removal of unsubstituted N-terminal amino acids from various peptides.</text>
</comment>
<evidence type="ECO:0000259" key="9">
    <source>
        <dbReference type="PROSITE" id="PS00631"/>
    </source>
</evidence>
<dbReference type="Pfam" id="PF00883">
    <property type="entry name" value="Peptidase_M17"/>
    <property type="match status" value="1"/>
</dbReference>
<feature type="binding site" evidence="8">
    <location>
        <position position="269"/>
    </location>
    <ligand>
        <name>Mn(2+)</name>
        <dbReference type="ChEBI" id="CHEBI:29035"/>
        <label>1</label>
    </ligand>
</feature>
<dbReference type="InterPro" id="IPR043472">
    <property type="entry name" value="Macro_dom-like"/>
</dbReference>
<dbReference type="GO" id="GO:0006508">
    <property type="term" value="P:proteolysis"/>
    <property type="evidence" value="ECO:0007669"/>
    <property type="project" value="UniProtKB-KW"/>
</dbReference>
<dbReference type="GO" id="GO:0070006">
    <property type="term" value="F:metalloaminopeptidase activity"/>
    <property type="evidence" value="ECO:0007669"/>
    <property type="project" value="InterPro"/>
</dbReference>
<dbReference type="NCBIfam" id="NF002074">
    <property type="entry name" value="PRK00913.1-4"/>
    <property type="match status" value="1"/>
</dbReference>
<reference evidence="10 11" key="2">
    <citation type="submission" date="2017-09" db="EMBL/GenBank/DDBJ databases">
        <title>Bacillus patelloidae sp. nov., isolated from the intestinal tract of a marine limpet.</title>
        <authorList>
            <person name="Liu R."/>
            <person name="Dong C."/>
            <person name="Shao Z."/>
        </authorList>
    </citation>
    <scope>NUCLEOTIDE SEQUENCE [LARGE SCALE GENOMIC DNA]</scope>
    <source>
        <strain evidence="10 11">SA5d-4</strain>
    </source>
</reference>
<feature type="binding site" evidence="8">
    <location>
        <position position="348"/>
    </location>
    <ligand>
        <name>Mn(2+)</name>
        <dbReference type="ChEBI" id="CHEBI:29035"/>
        <label>2</label>
    </ligand>
</feature>
<dbReference type="RefSeq" id="WP_094926735.1">
    <property type="nucleotide sequence ID" value="NZ_NPIA01000014.1"/>
</dbReference>
<feature type="binding site" evidence="8">
    <location>
        <position position="269"/>
    </location>
    <ligand>
        <name>Mn(2+)</name>
        <dbReference type="ChEBI" id="CHEBI:29035"/>
        <label>2</label>
    </ligand>
</feature>
<comment type="similarity">
    <text evidence="3 8">Belongs to the peptidase M17 family.</text>
</comment>
<dbReference type="SUPFAM" id="SSF52949">
    <property type="entry name" value="Macro domain-like"/>
    <property type="match status" value="1"/>
</dbReference>
<dbReference type="SUPFAM" id="SSF53187">
    <property type="entry name" value="Zn-dependent exopeptidases"/>
    <property type="match status" value="1"/>
</dbReference>
<dbReference type="Proteomes" id="UP000217083">
    <property type="component" value="Unassembled WGS sequence"/>
</dbReference>
<feature type="active site" evidence="8">
    <location>
        <position position="276"/>
    </location>
</feature>
<feature type="active site" evidence="8">
    <location>
        <position position="350"/>
    </location>
</feature>
<evidence type="ECO:0000256" key="4">
    <source>
        <dbReference type="ARBA" id="ARBA00022438"/>
    </source>
</evidence>
<evidence type="ECO:0000256" key="5">
    <source>
        <dbReference type="ARBA" id="ARBA00022670"/>
    </source>
</evidence>
<feature type="binding site" evidence="8">
    <location>
        <position position="346"/>
    </location>
    <ligand>
        <name>Mn(2+)</name>
        <dbReference type="ChEBI" id="CHEBI:29035"/>
        <label>1</label>
    </ligand>
</feature>
<dbReference type="PANTHER" id="PTHR11963:SF23">
    <property type="entry name" value="CYTOSOL AMINOPEPTIDASE"/>
    <property type="match status" value="1"/>
</dbReference>
<dbReference type="InterPro" id="IPR011356">
    <property type="entry name" value="Leucine_aapep/pepB"/>
</dbReference>
<dbReference type="PRINTS" id="PR00481">
    <property type="entry name" value="LAMNOPPTDASE"/>
</dbReference>
<dbReference type="PROSITE" id="PS00631">
    <property type="entry name" value="CYTOSOL_AP"/>
    <property type="match status" value="1"/>
</dbReference>
<sequence>MFTVKNQSELTAENEALVVGLFEDDKDNPIVTEIDTALNGAISEMIKEGEIKTAYKNVSKVHTLGNYVVKRVYFVGLGKKEQLTFSKLRDAFGKTAKTLQKDRLVKVAMAFDTFLAEEGHQYDTAQALAEGTDLATYEVVDYKNKSNQVEKKLSEIVVLTESGSEEVELAMQVGTAYAKGTNTARSLVNMPANILTPTELANQAKEIADTYGFEYSVLEKEDMEELGMGAFLAVNQGSVERPKMIVLKYKGKDDWEDVIGLVGKGITYDTGGYSLKPRDGMVGMKTDMGGAATVLGAMEVIGQLRPEKNVLCVIPSTDNMVSGNAFKPDDVITAMSGKTIEVLNTDAEGRLVLADAITYAKQLGADQLVDVATLTGGVLVALGDQVTGAITNNEELYEEVVHASYETGELVWLLPSYDHFKEKIRKSDVADINNSPGRLGHAIFGGLFIGEFVEDTPWVHLDIAGTSTTSAATDLGPKGATGAMVRTLATLVDRLSE</sequence>
<evidence type="ECO:0000256" key="3">
    <source>
        <dbReference type="ARBA" id="ARBA00009528"/>
    </source>
</evidence>
<organism evidence="10 11">
    <name type="scientific">Lottiidibacillus patelloidae</name>
    <dbReference type="NCBI Taxonomy" id="2670334"/>
    <lineage>
        <taxon>Bacteria</taxon>
        <taxon>Bacillati</taxon>
        <taxon>Bacillota</taxon>
        <taxon>Bacilli</taxon>
        <taxon>Bacillales</taxon>
        <taxon>Bacillaceae</taxon>
        <taxon>Lottiidibacillus</taxon>
    </lineage>
</organism>
<dbReference type="NCBIfam" id="NF002083">
    <property type="entry name" value="PRK00913.3-5"/>
    <property type="match status" value="1"/>
</dbReference>
<dbReference type="Gene3D" id="3.40.220.10">
    <property type="entry name" value="Leucine Aminopeptidase, subunit E, domain 1"/>
    <property type="match status" value="1"/>
</dbReference>
<feature type="binding site" evidence="8">
    <location>
        <position position="264"/>
    </location>
    <ligand>
        <name>Mn(2+)</name>
        <dbReference type="ChEBI" id="CHEBI:29035"/>
        <label>2</label>
    </ligand>
</feature>
<evidence type="ECO:0000256" key="8">
    <source>
        <dbReference type="HAMAP-Rule" id="MF_00181"/>
    </source>
</evidence>
<keyword evidence="8" id="KW-0479">Metal-binding</keyword>
<dbReference type="AlphaFoldDB" id="A0A263BQV2"/>
<feature type="domain" description="Cytosol aminopeptidase" evidence="9">
    <location>
        <begin position="344"/>
        <end position="351"/>
    </location>
</feature>
<dbReference type="PANTHER" id="PTHR11963">
    <property type="entry name" value="LEUCINE AMINOPEPTIDASE-RELATED"/>
    <property type="match status" value="1"/>
</dbReference>
<dbReference type="NCBIfam" id="NF002073">
    <property type="entry name" value="PRK00913.1-2"/>
    <property type="match status" value="1"/>
</dbReference>
<comment type="subcellular location">
    <subcellularLocation>
        <location evidence="8">Cytoplasm</location>
    </subcellularLocation>
</comment>
<dbReference type="GO" id="GO:0005737">
    <property type="term" value="C:cytoplasm"/>
    <property type="evidence" value="ECO:0007669"/>
    <property type="project" value="UniProtKB-SubCell"/>
</dbReference>
<dbReference type="EMBL" id="NPIA01000014">
    <property type="protein sequence ID" value="OZM55757.1"/>
    <property type="molecule type" value="Genomic_DNA"/>
</dbReference>
<keyword evidence="8" id="KW-0464">Manganese</keyword>
<dbReference type="EC" id="3.4.11.10" evidence="8"/>
<protein>
    <recommendedName>
        <fullName evidence="8">Probable cytosol aminopeptidase</fullName>
        <ecNumber evidence="8">3.4.11.1</ecNumber>
    </recommendedName>
    <alternativeName>
        <fullName evidence="8">Leucine aminopeptidase</fullName>
        <shortName evidence="8">LAP</shortName>
        <ecNumber evidence="8">3.4.11.10</ecNumber>
    </alternativeName>
    <alternativeName>
        <fullName evidence="8">Leucyl aminopeptidase</fullName>
    </alternativeName>
</protein>
<dbReference type="GO" id="GO:0030145">
    <property type="term" value="F:manganese ion binding"/>
    <property type="evidence" value="ECO:0007669"/>
    <property type="project" value="UniProtKB-UniRule"/>
</dbReference>
<proteinExistence type="inferred from homology"/>
<dbReference type="HAMAP" id="MF_00181">
    <property type="entry name" value="Cytosol_peptidase_M17"/>
    <property type="match status" value="1"/>
</dbReference>
<name>A0A263BQV2_9BACI</name>